<protein>
    <submittedName>
        <fullName evidence="1">Uncharacterized protein</fullName>
    </submittedName>
</protein>
<sequence>MGAKKFQFCGVVLLFNNLASNNWLLSIYDVLLVMRYPKFSNLLGVVVSLE</sequence>
<proteinExistence type="predicted"/>
<reference evidence="1" key="2">
    <citation type="journal article" date="2015" name="Data Brief">
        <title>Shoot transcriptome of the giant reed, Arundo donax.</title>
        <authorList>
            <person name="Barrero R.A."/>
            <person name="Guerrero F.D."/>
            <person name="Moolhuijzen P."/>
            <person name="Goolsby J.A."/>
            <person name="Tidwell J."/>
            <person name="Bellgard S.E."/>
            <person name="Bellgard M.I."/>
        </authorList>
    </citation>
    <scope>NUCLEOTIDE SEQUENCE</scope>
    <source>
        <tissue evidence="1">Shoot tissue taken approximately 20 cm above the soil surface</tissue>
    </source>
</reference>
<accession>A0A0A9H841</accession>
<dbReference type="EMBL" id="GBRH01166885">
    <property type="protein sequence ID" value="JAE31011.1"/>
    <property type="molecule type" value="Transcribed_RNA"/>
</dbReference>
<organism evidence="1">
    <name type="scientific">Arundo donax</name>
    <name type="common">Giant reed</name>
    <name type="synonym">Donax arundinaceus</name>
    <dbReference type="NCBI Taxonomy" id="35708"/>
    <lineage>
        <taxon>Eukaryota</taxon>
        <taxon>Viridiplantae</taxon>
        <taxon>Streptophyta</taxon>
        <taxon>Embryophyta</taxon>
        <taxon>Tracheophyta</taxon>
        <taxon>Spermatophyta</taxon>
        <taxon>Magnoliopsida</taxon>
        <taxon>Liliopsida</taxon>
        <taxon>Poales</taxon>
        <taxon>Poaceae</taxon>
        <taxon>PACMAD clade</taxon>
        <taxon>Arundinoideae</taxon>
        <taxon>Arundineae</taxon>
        <taxon>Arundo</taxon>
    </lineage>
</organism>
<name>A0A0A9H841_ARUDO</name>
<dbReference type="AlphaFoldDB" id="A0A0A9H841"/>
<evidence type="ECO:0000313" key="1">
    <source>
        <dbReference type="EMBL" id="JAE31011.1"/>
    </source>
</evidence>
<reference evidence="1" key="1">
    <citation type="submission" date="2014-09" db="EMBL/GenBank/DDBJ databases">
        <authorList>
            <person name="Magalhaes I.L.F."/>
            <person name="Oliveira U."/>
            <person name="Santos F.R."/>
            <person name="Vidigal T.H.D.A."/>
            <person name="Brescovit A.D."/>
            <person name="Santos A.J."/>
        </authorList>
    </citation>
    <scope>NUCLEOTIDE SEQUENCE</scope>
    <source>
        <tissue evidence="1">Shoot tissue taken approximately 20 cm above the soil surface</tissue>
    </source>
</reference>